<dbReference type="Gene3D" id="3.40.309.10">
    <property type="entry name" value="Aldehyde Dehydrogenase, Chain A, domain 2"/>
    <property type="match status" value="1"/>
</dbReference>
<dbReference type="SUPFAM" id="SSF53720">
    <property type="entry name" value="ALDH-like"/>
    <property type="match status" value="1"/>
</dbReference>
<evidence type="ECO:0000313" key="3">
    <source>
        <dbReference type="EMBL" id="PVZ72484.1"/>
    </source>
</evidence>
<dbReference type="InterPro" id="IPR013357">
    <property type="entry name" value="Acetaldehyde_DH_acetylating"/>
</dbReference>
<keyword evidence="1" id="KW-0560">Oxidoreductase</keyword>
<feature type="domain" description="Aldehyde dehydrogenase" evidence="2">
    <location>
        <begin position="11"/>
        <end position="273"/>
    </location>
</feature>
<dbReference type="PANTHER" id="PTHR11699">
    <property type="entry name" value="ALDEHYDE DEHYDROGENASE-RELATED"/>
    <property type="match status" value="1"/>
</dbReference>
<dbReference type="InterPro" id="IPR015590">
    <property type="entry name" value="Aldehyde_DH_dom"/>
</dbReference>
<protein>
    <submittedName>
        <fullName evidence="3">Acetaldehyde dehydrogenase (Acetylating)</fullName>
    </submittedName>
</protein>
<reference evidence="3 4" key="1">
    <citation type="submission" date="2018-04" db="EMBL/GenBank/DDBJ databases">
        <title>Thalassorhabdus spongiae gen. nov., sp. nov., isolated from a marine sponge in South-West Iceland.</title>
        <authorList>
            <person name="Knobloch S."/>
            <person name="Daussin A."/>
            <person name="Johannsson R."/>
            <person name="Marteinsson V.T."/>
        </authorList>
    </citation>
    <scope>NUCLEOTIDE SEQUENCE [LARGE SCALE GENOMIC DNA]</scope>
    <source>
        <strain evidence="3 4">Hp12</strain>
    </source>
</reference>
<gene>
    <name evidence="3" type="ORF">DC094_05640</name>
</gene>
<dbReference type="Proteomes" id="UP000244906">
    <property type="component" value="Unassembled WGS sequence"/>
</dbReference>
<dbReference type="CDD" id="cd07122">
    <property type="entry name" value="ALDH_F20_ACDH"/>
    <property type="match status" value="1"/>
</dbReference>
<dbReference type="Pfam" id="PF00171">
    <property type="entry name" value="Aldedh"/>
    <property type="match status" value="1"/>
</dbReference>
<comment type="caution">
    <text evidence="3">The sequence shown here is derived from an EMBL/GenBank/DDBJ whole genome shotgun (WGS) entry which is preliminary data.</text>
</comment>
<dbReference type="OrthoDB" id="9815791at2"/>
<organism evidence="3 4">
    <name type="scientific">Pelagibaculum spongiae</name>
    <dbReference type="NCBI Taxonomy" id="2080658"/>
    <lineage>
        <taxon>Bacteria</taxon>
        <taxon>Pseudomonadati</taxon>
        <taxon>Pseudomonadota</taxon>
        <taxon>Gammaproteobacteria</taxon>
        <taxon>Oceanospirillales</taxon>
        <taxon>Pelagibaculum</taxon>
    </lineage>
</organism>
<evidence type="ECO:0000259" key="2">
    <source>
        <dbReference type="Pfam" id="PF00171"/>
    </source>
</evidence>
<keyword evidence="4" id="KW-1185">Reference proteome</keyword>
<dbReference type="EMBL" id="QDDL01000001">
    <property type="protein sequence ID" value="PVZ72484.1"/>
    <property type="molecule type" value="Genomic_DNA"/>
</dbReference>
<dbReference type="InterPro" id="IPR016162">
    <property type="entry name" value="Ald_DH_N"/>
</dbReference>
<dbReference type="InterPro" id="IPR016163">
    <property type="entry name" value="Ald_DH_C"/>
</dbReference>
<proteinExistence type="predicted"/>
<dbReference type="NCBIfam" id="TIGR02518">
    <property type="entry name" value="EutH_ACDH"/>
    <property type="match status" value="1"/>
</dbReference>
<evidence type="ECO:0000313" key="4">
    <source>
        <dbReference type="Proteomes" id="UP000244906"/>
    </source>
</evidence>
<dbReference type="RefSeq" id="WP_116686070.1">
    <property type="nucleotide sequence ID" value="NZ_CAWNYD010000001.1"/>
</dbReference>
<dbReference type="InterPro" id="IPR016161">
    <property type="entry name" value="Ald_DH/histidinol_DH"/>
</dbReference>
<dbReference type="GO" id="GO:0016620">
    <property type="term" value="F:oxidoreductase activity, acting on the aldehyde or oxo group of donors, NAD or NADP as acceptor"/>
    <property type="evidence" value="ECO:0007669"/>
    <property type="project" value="InterPro"/>
</dbReference>
<accession>A0A2V1GZK9</accession>
<dbReference type="AlphaFoldDB" id="A0A2V1GZK9"/>
<name>A0A2V1GZK9_9GAMM</name>
<sequence>MEGLDRDLLSVQEVRNLIRRATKAQQVFADFDQQKVDSICRELALAGERDAVRLAEMAVAETGFGKVEDKTTKNLLASRILLESIKDMRTIGIIEEVPEKKLIKVGVPFGVVAALIPSTNPTSTTIYKAIISLKAGNAVIMSPHPGALKSISETVRILKEVLHRCGVSEDMIGLMLTPTQEGTKELMSNSGTGIILATGGSAMVHAAYSSGNPALGVGPGNVPAFIERSADIEKAARHIVLSKTFDYGTVCASEQHVVTESCIAEKVKQALVNEDCYFLNHWEIAAMEKLLTNARGGLNAKVVGKSAMVLAEMAGITVPEGTRVLVAEQPVENVGKKYPFSWEKLCPTLGFYVVEDSHQACNHCIELLTYMGAGHTLALHTKDDALVREFALKKPVSRLVVNTPSTHGGVGATTGISPAFTLGCGSVGGSATSDNVTPLNLLNIRYVAYGICEPEELAAAPVCSSTAESCNQAAEVDVDQLTKLIMQRLQNI</sequence>
<evidence type="ECO:0000256" key="1">
    <source>
        <dbReference type="ARBA" id="ARBA00023002"/>
    </source>
</evidence>
<dbReference type="Gene3D" id="3.40.605.10">
    <property type="entry name" value="Aldehyde Dehydrogenase, Chain A, domain 1"/>
    <property type="match status" value="1"/>
</dbReference>